<dbReference type="PANTHER" id="PTHR33360">
    <property type="entry name" value="TRANSPOSASE FOR INSERTION SEQUENCE ELEMENT IS200"/>
    <property type="match status" value="1"/>
</dbReference>
<dbReference type="SUPFAM" id="SSF143422">
    <property type="entry name" value="Transposase IS200-like"/>
    <property type="match status" value="1"/>
</dbReference>
<evidence type="ECO:0000259" key="1">
    <source>
        <dbReference type="SMART" id="SM01321"/>
    </source>
</evidence>
<evidence type="ECO:0000313" key="2">
    <source>
        <dbReference type="EMBL" id="CUO12866.1"/>
    </source>
</evidence>
<dbReference type="NCBIfam" id="NF033573">
    <property type="entry name" value="transpos_IS200"/>
    <property type="match status" value="1"/>
</dbReference>
<proteinExistence type="predicted"/>
<dbReference type="Proteomes" id="UP000095706">
    <property type="component" value="Unassembled WGS sequence"/>
</dbReference>
<dbReference type="Pfam" id="PF01797">
    <property type="entry name" value="Y1_Tnp"/>
    <property type="match status" value="1"/>
</dbReference>
<gene>
    <name evidence="3" type="primary">tnpA</name>
    <name evidence="2" type="ORF">ERS852406_01313</name>
    <name evidence="3" type="ORF">L0N21_15850</name>
</gene>
<dbReference type="GeneID" id="79856640"/>
<dbReference type="EMBL" id="JAKNFS010000028">
    <property type="protein sequence ID" value="MCG4766965.1"/>
    <property type="molecule type" value="Genomic_DNA"/>
</dbReference>
<reference evidence="3" key="2">
    <citation type="submission" date="2022-01" db="EMBL/GenBank/DDBJ databases">
        <title>Collection of gut derived symbiotic bacterial strains cultured from healthy donors.</title>
        <authorList>
            <person name="Lin H."/>
            <person name="Kohout C."/>
            <person name="Waligurski E."/>
            <person name="Pamer E.G."/>
        </authorList>
    </citation>
    <scope>NUCLEOTIDE SEQUENCE</scope>
    <source>
        <strain evidence="3">DFI.5.49</strain>
    </source>
</reference>
<accession>A0A174CMM0</accession>
<name>A0A174CMM0_9FIRM</name>
<dbReference type="InterPro" id="IPR036515">
    <property type="entry name" value="Transposase_17_sf"/>
</dbReference>
<dbReference type="Gene3D" id="3.30.70.1290">
    <property type="entry name" value="Transposase IS200-like"/>
    <property type="match status" value="1"/>
</dbReference>
<sequence>MNTTYKLNNNVVYSCKYHVVWCPKYRRKVLTNGVDTRLKELLTEYAANLSVEILEMEIMPDHVHMLLEVDPQFGIHKAVKSFKGYTSRILRQEFPYLKTKMPTLWTNSYFVSTVGGAPLEAVKQYIENQKTSQRQKDKMG</sequence>
<dbReference type="InterPro" id="IPR002686">
    <property type="entry name" value="Transposase_17"/>
</dbReference>
<feature type="domain" description="Transposase IS200-like" evidence="1">
    <location>
        <begin position="12"/>
        <end position="129"/>
    </location>
</feature>
<dbReference type="GO" id="GO:0006313">
    <property type="term" value="P:DNA transposition"/>
    <property type="evidence" value="ECO:0007669"/>
    <property type="project" value="InterPro"/>
</dbReference>
<dbReference type="SMART" id="SM01321">
    <property type="entry name" value="Y1_Tnp"/>
    <property type="match status" value="1"/>
</dbReference>
<dbReference type="PANTHER" id="PTHR33360:SF2">
    <property type="entry name" value="TRANSPOSASE FOR INSERTION SEQUENCE ELEMENT IS200"/>
    <property type="match status" value="1"/>
</dbReference>
<dbReference type="EMBL" id="CYYV01000006">
    <property type="protein sequence ID" value="CUO12866.1"/>
    <property type="molecule type" value="Genomic_DNA"/>
</dbReference>
<evidence type="ECO:0000313" key="4">
    <source>
        <dbReference type="Proteomes" id="UP000095706"/>
    </source>
</evidence>
<reference evidence="2 4" key="1">
    <citation type="submission" date="2015-09" db="EMBL/GenBank/DDBJ databases">
        <authorList>
            <consortium name="Pathogen Informatics"/>
        </authorList>
    </citation>
    <scope>NUCLEOTIDE SEQUENCE [LARGE SCALE GENOMIC DNA]</scope>
    <source>
        <strain evidence="2 4">2789STDY5608849</strain>
    </source>
</reference>
<evidence type="ECO:0000313" key="3">
    <source>
        <dbReference type="EMBL" id="MCG4766965.1"/>
    </source>
</evidence>
<dbReference type="GO" id="GO:0003677">
    <property type="term" value="F:DNA binding"/>
    <property type="evidence" value="ECO:0007669"/>
    <property type="project" value="InterPro"/>
</dbReference>
<dbReference type="Proteomes" id="UP001199915">
    <property type="component" value="Unassembled WGS sequence"/>
</dbReference>
<dbReference type="RefSeq" id="WP_055227164.1">
    <property type="nucleotide sequence ID" value="NZ_CYYV01000006.1"/>
</dbReference>
<dbReference type="GO" id="GO:0004803">
    <property type="term" value="F:transposase activity"/>
    <property type="evidence" value="ECO:0007669"/>
    <property type="project" value="InterPro"/>
</dbReference>
<dbReference type="AlphaFoldDB" id="A0A174CMM0"/>
<protein>
    <submittedName>
        <fullName evidence="3">IS200/IS605 family transposase</fullName>
    </submittedName>
    <submittedName>
        <fullName evidence="2">Transposase and inactivated derivatives</fullName>
    </submittedName>
</protein>
<organism evidence="2 4">
    <name type="scientific">Fusicatenibacter saccharivorans</name>
    <dbReference type="NCBI Taxonomy" id="1150298"/>
    <lineage>
        <taxon>Bacteria</taxon>
        <taxon>Bacillati</taxon>
        <taxon>Bacillota</taxon>
        <taxon>Clostridia</taxon>
        <taxon>Lachnospirales</taxon>
        <taxon>Lachnospiraceae</taxon>
        <taxon>Fusicatenibacter</taxon>
    </lineage>
</organism>